<dbReference type="GO" id="GO:0005524">
    <property type="term" value="F:ATP binding"/>
    <property type="evidence" value="ECO:0007669"/>
    <property type="project" value="InterPro"/>
</dbReference>
<dbReference type="OrthoDB" id="5987198at2759"/>
<dbReference type="AlphaFoldDB" id="A0A8H6HQP3"/>
<dbReference type="InterPro" id="IPR000719">
    <property type="entry name" value="Prot_kinase_dom"/>
</dbReference>
<dbReference type="GO" id="GO:0004672">
    <property type="term" value="F:protein kinase activity"/>
    <property type="evidence" value="ECO:0007669"/>
    <property type="project" value="InterPro"/>
</dbReference>
<sequence length="375" mass="43277">MEDGDSSDPAVLSPEELYWKDQYEWLLAAGYRLRSRYSPDWKPSWSGTSNSPMRYEDSRKNWASTINYAIQLKTNRFITIKKVDKVKYPREVEVTEYLSSEPLRDDPSNHAVRPIEVLSHPTDEKTAFLVLPLLRNYDDPEFKTVGEIVGFIGQFLVGMKFLHEHKVSHGDVSINNIMMDASDLYPKGFHPIEHDMAPDYRGPVSAKYTRTEKPPQYYLIDFGLSRRLDTNDDEPYRPGTDVSLPEYEDLTKPIDAYLVDVYCVGNMIKYEFLDGDPERGTRTGFKNFEFLRPLVDDMTHDDPDSRPKMVEVVKRFQEIVKSLSTATLRARCLRNPLYEGEEDPPGIITFALSVGHWYKRILYVAKRLPPVPGGM</sequence>
<gene>
    <name evidence="2" type="ORF">DFP72DRAFT_1071306</name>
</gene>
<evidence type="ECO:0000259" key="1">
    <source>
        <dbReference type="PROSITE" id="PS50011"/>
    </source>
</evidence>
<comment type="caution">
    <text evidence="2">The sequence shown here is derived from an EMBL/GenBank/DDBJ whole genome shotgun (WGS) entry which is preliminary data.</text>
</comment>
<dbReference type="InterPro" id="IPR011009">
    <property type="entry name" value="Kinase-like_dom_sf"/>
</dbReference>
<dbReference type="SUPFAM" id="SSF56112">
    <property type="entry name" value="Protein kinase-like (PK-like)"/>
    <property type="match status" value="1"/>
</dbReference>
<dbReference type="Proteomes" id="UP000521943">
    <property type="component" value="Unassembled WGS sequence"/>
</dbReference>
<organism evidence="2 3">
    <name type="scientific">Ephemerocybe angulata</name>
    <dbReference type="NCBI Taxonomy" id="980116"/>
    <lineage>
        <taxon>Eukaryota</taxon>
        <taxon>Fungi</taxon>
        <taxon>Dikarya</taxon>
        <taxon>Basidiomycota</taxon>
        <taxon>Agaricomycotina</taxon>
        <taxon>Agaricomycetes</taxon>
        <taxon>Agaricomycetidae</taxon>
        <taxon>Agaricales</taxon>
        <taxon>Agaricineae</taxon>
        <taxon>Psathyrellaceae</taxon>
        <taxon>Ephemerocybe</taxon>
    </lineage>
</organism>
<evidence type="ECO:0000313" key="2">
    <source>
        <dbReference type="EMBL" id="KAF6751423.1"/>
    </source>
</evidence>
<feature type="domain" description="Protein kinase" evidence="1">
    <location>
        <begin position="55"/>
        <end position="320"/>
    </location>
</feature>
<evidence type="ECO:0000313" key="3">
    <source>
        <dbReference type="Proteomes" id="UP000521943"/>
    </source>
</evidence>
<keyword evidence="3" id="KW-1185">Reference proteome</keyword>
<dbReference type="PROSITE" id="PS50011">
    <property type="entry name" value="PROTEIN_KINASE_DOM"/>
    <property type="match status" value="1"/>
</dbReference>
<proteinExistence type="predicted"/>
<keyword evidence="2" id="KW-0808">Transferase</keyword>
<dbReference type="InterPro" id="IPR008266">
    <property type="entry name" value="Tyr_kinase_AS"/>
</dbReference>
<keyword evidence="2" id="KW-0418">Kinase</keyword>
<dbReference type="Gene3D" id="1.10.510.10">
    <property type="entry name" value="Transferase(Phosphotransferase) domain 1"/>
    <property type="match status" value="1"/>
</dbReference>
<dbReference type="SMART" id="SM00220">
    <property type="entry name" value="S_TKc"/>
    <property type="match status" value="1"/>
</dbReference>
<reference evidence="2 3" key="1">
    <citation type="submission" date="2020-07" db="EMBL/GenBank/DDBJ databases">
        <title>Comparative genomics of pyrophilous fungi reveals a link between fire events and developmental genes.</title>
        <authorList>
            <consortium name="DOE Joint Genome Institute"/>
            <person name="Steindorff A.S."/>
            <person name="Carver A."/>
            <person name="Calhoun S."/>
            <person name="Stillman K."/>
            <person name="Liu H."/>
            <person name="Lipzen A."/>
            <person name="Pangilinan J."/>
            <person name="Labutti K."/>
            <person name="Bruns T.D."/>
            <person name="Grigoriev I.V."/>
        </authorList>
    </citation>
    <scope>NUCLEOTIDE SEQUENCE [LARGE SCALE GENOMIC DNA]</scope>
    <source>
        <strain evidence="2 3">CBS 144469</strain>
    </source>
</reference>
<accession>A0A8H6HQP3</accession>
<dbReference type="PROSITE" id="PS00109">
    <property type="entry name" value="PROTEIN_KINASE_TYR"/>
    <property type="match status" value="1"/>
</dbReference>
<dbReference type="EMBL" id="JACGCI010000050">
    <property type="protein sequence ID" value="KAF6751423.1"/>
    <property type="molecule type" value="Genomic_DNA"/>
</dbReference>
<protein>
    <submittedName>
        <fullName evidence="2">Kinase-like domain-containing protein</fullName>
    </submittedName>
</protein>
<name>A0A8H6HQP3_9AGAR</name>